<dbReference type="SMART" id="SM00256">
    <property type="entry name" value="FBOX"/>
    <property type="match status" value="1"/>
</dbReference>
<dbReference type="InterPro" id="IPR001810">
    <property type="entry name" value="F-box_dom"/>
</dbReference>
<dbReference type="SUPFAM" id="SSF81383">
    <property type="entry name" value="F-box domain"/>
    <property type="match status" value="1"/>
</dbReference>
<organism evidence="2">
    <name type="scientific">Homalodisca liturata</name>
    <dbReference type="NCBI Taxonomy" id="320908"/>
    <lineage>
        <taxon>Eukaryota</taxon>
        <taxon>Metazoa</taxon>
        <taxon>Ecdysozoa</taxon>
        <taxon>Arthropoda</taxon>
        <taxon>Hexapoda</taxon>
        <taxon>Insecta</taxon>
        <taxon>Pterygota</taxon>
        <taxon>Neoptera</taxon>
        <taxon>Paraneoptera</taxon>
        <taxon>Hemiptera</taxon>
        <taxon>Auchenorrhyncha</taxon>
        <taxon>Membracoidea</taxon>
        <taxon>Cicadellidae</taxon>
        <taxon>Cicadellinae</taxon>
        <taxon>Proconiini</taxon>
        <taxon>Homalodisca</taxon>
    </lineage>
</organism>
<evidence type="ECO:0000313" key="2">
    <source>
        <dbReference type="EMBL" id="JAS70874.1"/>
    </source>
</evidence>
<name>A0A1B6H8D1_9HEMI</name>
<dbReference type="AlphaFoldDB" id="A0A1B6H8D1"/>
<dbReference type="InterPro" id="IPR036047">
    <property type="entry name" value="F-box-like_dom_sf"/>
</dbReference>
<dbReference type="EMBL" id="GECU01036832">
    <property type="protein sequence ID" value="JAS70874.1"/>
    <property type="molecule type" value="Transcribed_RNA"/>
</dbReference>
<dbReference type="PROSITE" id="PS50181">
    <property type="entry name" value="FBOX"/>
    <property type="match status" value="1"/>
</dbReference>
<reference evidence="2" key="1">
    <citation type="submission" date="2015-11" db="EMBL/GenBank/DDBJ databases">
        <title>De novo transcriptome assembly of four potential Pierce s Disease insect vectors from Arizona vineyards.</title>
        <authorList>
            <person name="Tassone E.E."/>
        </authorList>
    </citation>
    <scope>NUCLEOTIDE SEQUENCE</scope>
</reference>
<dbReference type="Pfam" id="PF12937">
    <property type="entry name" value="F-box-like"/>
    <property type="match status" value="1"/>
</dbReference>
<proteinExistence type="predicted"/>
<evidence type="ECO:0000259" key="1">
    <source>
        <dbReference type="PROSITE" id="PS50181"/>
    </source>
</evidence>
<protein>
    <recommendedName>
        <fullName evidence="1">F-box domain-containing protein</fullName>
    </recommendedName>
</protein>
<accession>A0A1B6H8D1</accession>
<sequence length="477" mass="55290">MNTLPLELILDLCTHLTVPDIAHCCAVSHSWRSIFNNNNLWKRYCHKDLDEYLRTTPCVVEPKFVIPEVRSSRLDPICEWRLAYMRQNHLWNNWRTGNFKKQIVISNPSNDLNFHADIFMDYLALIYEERIELWDINVVPARKLSVSYHYIPSYVLKSFKCGGKNWDIIVLNYLSGTQVFRMNEATKIIEMKHIFYFEEDEKPLVYTDEHIKGMFSYQHMYPVPSIAILGSIYVGVIKGNSNNLHVWDLETGVKLREEPCLKSNPYSFIEISSSSTSEDIIVVTSQVCGGVIKRMPDTLPGESLDVLDYHFNVYSPRLLTFLPFSKTHLSSRGYGCAIHKNYVAINVGNELSILNYVTSQVVYSSTLFLTGLDVIDNGIVFVLGSIFHLYNPSVKPRVRMSENVVYFKTVCGNFLLFRKDEIGFPTELWEAGMIVRRTRTELPKSDTIRSNRSCTKLVIKDYIMPNERMLVNILYFW</sequence>
<feature type="domain" description="F-box" evidence="1">
    <location>
        <begin position="1"/>
        <end position="44"/>
    </location>
</feature>
<dbReference type="Gene3D" id="1.20.1280.50">
    <property type="match status" value="1"/>
</dbReference>
<gene>
    <name evidence="2" type="ORF">g.12735</name>
</gene>